<feature type="repeat" description="Solcar" evidence="10">
    <location>
        <begin position="21"/>
        <end position="101"/>
    </location>
</feature>
<feature type="repeat" description="Solcar" evidence="10">
    <location>
        <begin position="109"/>
        <end position="194"/>
    </location>
</feature>
<accession>A0A1J1IS70</accession>
<evidence type="ECO:0000256" key="10">
    <source>
        <dbReference type="PROSITE-ProRule" id="PRU00282"/>
    </source>
</evidence>
<keyword evidence="8" id="KW-0496">Mitochondrion</keyword>
<keyword evidence="13" id="KW-1185">Reference proteome</keyword>
<dbReference type="Proteomes" id="UP000183832">
    <property type="component" value="Unassembled WGS sequence"/>
</dbReference>
<evidence type="ECO:0000256" key="2">
    <source>
        <dbReference type="ARBA" id="ARBA00006375"/>
    </source>
</evidence>
<evidence type="ECO:0000256" key="7">
    <source>
        <dbReference type="ARBA" id="ARBA00022989"/>
    </source>
</evidence>
<keyword evidence="4 10" id="KW-0812">Transmembrane</keyword>
<dbReference type="Gene3D" id="1.50.40.10">
    <property type="entry name" value="Mitochondrial carrier domain"/>
    <property type="match status" value="1"/>
</dbReference>
<proteinExistence type="inferred from homology"/>
<dbReference type="InterPro" id="IPR052465">
    <property type="entry name" value="Mito_NAD+_Carrier"/>
</dbReference>
<evidence type="ECO:0000313" key="13">
    <source>
        <dbReference type="Proteomes" id="UP000183832"/>
    </source>
</evidence>
<dbReference type="PANTHER" id="PTHR46131">
    <property type="entry name" value="SD08549P"/>
    <property type="match status" value="1"/>
</dbReference>
<keyword evidence="6" id="KW-0999">Mitochondrion inner membrane</keyword>
<keyword evidence="7" id="KW-1133">Transmembrane helix</keyword>
<keyword evidence="9 10" id="KW-0472">Membrane</keyword>
<evidence type="ECO:0000256" key="8">
    <source>
        <dbReference type="ARBA" id="ARBA00023128"/>
    </source>
</evidence>
<evidence type="ECO:0000256" key="11">
    <source>
        <dbReference type="RuleBase" id="RU000488"/>
    </source>
</evidence>
<evidence type="ECO:0000256" key="6">
    <source>
        <dbReference type="ARBA" id="ARBA00022792"/>
    </source>
</evidence>
<name>A0A1J1IS70_9DIPT</name>
<reference evidence="12 13" key="1">
    <citation type="submission" date="2015-04" db="EMBL/GenBank/DDBJ databases">
        <authorList>
            <person name="Syromyatnikov M.Y."/>
            <person name="Popov V.N."/>
        </authorList>
    </citation>
    <scope>NUCLEOTIDE SEQUENCE [LARGE SCALE GENOMIC DNA]</scope>
</reference>
<dbReference type="PROSITE" id="PS50920">
    <property type="entry name" value="SOLCAR"/>
    <property type="match status" value="3"/>
</dbReference>
<keyword evidence="5" id="KW-0677">Repeat</keyword>
<feature type="repeat" description="Solcar" evidence="10">
    <location>
        <begin position="202"/>
        <end position="289"/>
    </location>
</feature>
<comment type="subcellular location">
    <subcellularLocation>
        <location evidence="1">Mitochondrion inner membrane</location>
        <topology evidence="1">Multi-pass membrane protein</topology>
    </subcellularLocation>
</comment>
<evidence type="ECO:0000256" key="3">
    <source>
        <dbReference type="ARBA" id="ARBA00022448"/>
    </source>
</evidence>
<evidence type="ECO:0000256" key="4">
    <source>
        <dbReference type="ARBA" id="ARBA00022692"/>
    </source>
</evidence>
<dbReference type="OrthoDB" id="2139348at2759"/>
<gene>
    <name evidence="12" type="ORF">CLUMA_CG015275</name>
</gene>
<dbReference type="InterPro" id="IPR023395">
    <property type="entry name" value="MCP_dom_sf"/>
</dbReference>
<evidence type="ECO:0000256" key="5">
    <source>
        <dbReference type="ARBA" id="ARBA00022737"/>
    </source>
</evidence>
<protein>
    <submittedName>
        <fullName evidence="12">CLUMA_CG015275, isoform A</fullName>
    </submittedName>
</protein>
<organism evidence="12 13">
    <name type="scientific">Clunio marinus</name>
    <dbReference type="NCBI Taxonomy" id="568069"/>
    <lineage>
        <taxon>Eukaryota</taxon>
        <taxon>Metazoa</taxon>
        <taxon>Ecdysozoa</taxon>
        <taxon>Arthropoda</taxon>
        <taxon>Hexapoda</taxon>
        <taxon>Insecta</taxon>
        <taxon>Pterygota</taxon>
        <taxon>Neoptera</taxon>
        <taxon>Endopterygota</taxon>
        <taxon>Diptera</taxon>
        <taxon>Nematocera</taxon>
        <taxon>Chironomoidea</taxon>
        <taxon>Chironomidae</taxon>
        <taxon>Clunio</taxon>
    </lineage>
</organism>
<dbReference type="Pfam" id="PF00153">
    <property type="entry name" value="Mito_carr"/>
    <property type="match status" value="3"/>
</dbReference>
<dbReference type="AlphaFoldDB" id="A0A1J1IS70"/>
<dbReference type="GO" id="GO:0051724">
    <property type="term" value="F:NAD transmembrane transporter activity"/>
    <property type="evidence" value="ECO:0007669"/>
    <property type="project" value="TreeGrafter"/>
</dbReference>
<dbReference type="PANTHER" id="PTHR46131:SF1">
    <property type="entry name" value="SD08549P"/>
    <property type="match status" value="1"/>
</dbReference>
<evidence type="ECO:0000256" key="9">
    <source>
        <dbReference type="ARBA" id="ARBA00023136"/>
    </source>
</evidence>
<dbReference type="EMBL" id="CVRI01000057">
    <property type="protein sequence ID" value="CRL01950.1"/>
    <property type="molecule type" value="Genomic_DNA"/>
</dbReference>
<keyword evidence="3 11" id="KW-0813">Transport</keyword>
<comment type="similarity">
    <text evidence="2 11">Belongs to the mitochondrial carrier (TC 2.A.29) family.</text>
</comment>
<sequence>MPKVYMDIADKKSPLVNPFRTFDYREFLCGWGSAFVNITLTYPLYKTIFRQMLHGIKISDAYSQLRHEGVGFLYRGMFPPLAQRTLSLSLMFGVYDGVKRPAIEYYGMNEYSAKCLAGIIAGTIEAVLMPFERVQTILADAAYHQKYKNTPHAFRLIIRENGVRELYRGLVPILLRNGPSNAVFFVLREEAQKLPIKDGAFYEYSHQFISGAIIGAFVSSIFYPLNVIKIVIQSKVGGPNEGMFVALRNIYNDRGRSVRNVYKGLNMNCVRAFFSWGIMNAAYENFKKVIY</sequence>
<evidence type="ECO:0000313" key="12">
    <source>
        <dbReference type="EMBL" id="CRL01950.1"/>
    </source>
</evidence>
<dbReference type="SUPFAM" id="SSF103506">
    <property type="entry name" value="Mitochondrial carrier"/>
    <property type="match status" value="1"/>
</dbReference>
<dbReference type="InterPro" id="IPR018108">
    <property type="entry name" value="MCP_transmembrane"/>
</dbReference>
<evidence type="ECO:0000256" key="1">
    <source>
        <dbReference type="ARBA" id="ARBA00004448"/>
    </source>
</evidence>
<dbReference type="GO" id="GO:0005743">
    <property type="term" value="C:mitochondrial inner membrane"/>
    <property type="evidence" value="ECO:0007669"/>
    <property type="project" value="UniProtKB-SubCell"/>
</dbReference>